<protein>
    <submittedName>
        <fullName evidence="1">Uncharacterized protein</fullName>
    </submittedName>
</protein>
<proteinExistence type="predicted"/>
<evidence type="ECO:0000313" key="1">
    <source>
        <dbReference type="EMBL" id="SVD78567.1"/>
    </source>
</evidence>
<sequence length="41" mass="4907">MNYLTEEEKIEYIDAICNYSLYDIRIEMSPKIEGMFELVKA</sequence>
<accession>A0A382Y5F0</accession>
<gene>
    <name evidence="1" type="ORF">METZ01_LOCUS431421</name>
</gene>
<name>A0A382Y5F0_9ZZZZ</name>
<organism evidence="1">
    <name type="scientific">marine metagenome</name>
    <dbReference type="NCBI Taxonomy" id="408172"/>
    <lineage>
        <taxon>unclassified sequences</taxon>
        <taxon>metagenomes</taxon>
        <taxon>ecological metagenomes</taxon>
    </lineage>
</organism>
<reference evidence="1" key="1">
    <citation type="submission" date="2018-05" db="EMBL/GenBank/DDBJ databases">
        <authorList>
            <person name="Lanie J.A."/>
            <person name="Ng W.-L."/>
            <person name="Kazmierczak K.M."/>
            <person name="Andrzejewski T.M."/>
            <person name="Davidsen T.M."/>
            <person name="Wayne K.J."/>
            <person name="Tettelin H."/>
            <person name="Glass J.I."/>
            <person name="Rusch D."/>
            <person name="Podicherti R."/>
            <person name="Tsui H.-C.T."/>
            <person name="Winkler M.E."/>
        </authorList>
    </citation>
    <scope>NUCLEOTIDE SEQUENCE</scope>
</reference>
<dbReference type="EMBL" id="UINC01173133">
    <property type="protein sequence ID" value="SVD78567.1"/>
    <property type="molecule type" value="Genomic_DNA"/>
</dbReference>
<feature type="non-terminal residue" evidence="1">
    <location>
        <position position="41"/>
    </location>
</feature>
<dbReference type="AlphaFoldDB" id="A0A382Y5F0"/>